<accession>A0ABU8H9Y3</accession>
<dbReference type="Gene3D" id="3.40.50.10240">
    <property type="entry name" value="Thiamin pyrophosphokinase, catalytic domain"/>
    <property type="match status" value="1"/>
</dbReference>
<evidence type="ECO:0000256" key="4">
    <source>
        <dbReference type="ARBA" id="ARBA00022840"/>
    </source>
</evidence>
<dbReference type="PANTHER" id="PTHR41299">
    <property type="entry name" value="THIAMINE PYROPHOSPHOKINASE"/>
    <property type="match status" value="1"/>
</dbReference>
<keyword evidence="3" id="KW-0418">Kinase</keyword>
<sequence length="215" mass="24442">MIIHIVGGGPLTELPSLHNWNSPEIIWVGVDRGVYTLMKQSISPKVAFGDFDSVSKEEFEEIKHNVEQVYRYHPEKDETDMELAYTWAIEQSPNKIRIFGATGGRMDHFIANIQLLIRKVTNKISCNVEIVDSKNTLVVFPPGEYTVDIEQEKRYISFFSMSEKVENLSLLGFKYELNRHSLQLGSTLCISNELIQSSGTFSFTSGILLMVRSTD</sequence>
<dbReference type="SUPFAM" id="SSF63862">
    <property type="entry name" value="Thiamin pyrophosphokinase, substrate-binding domain"/>
    <property type="match status" value="1"/>
</dbReference>
<evidence type="ECO:0000256" key="5">
    <source>
        <dbReference type="NCBIfam" id="TIGR01378"/>
    </source>
</evidence>
<dbReference type="EMBL" id="JBBAXC010000002">
    <property type="protein sequence ID" value="MEI5906130.1"/>
    <property type="molecule type" value="Genomic_DNA"/>
</dbReference>
<protein>
    <recommendedName>
        <fullName evidence="5">Thiamine diphosphokinase</fullName>
        <ecNumber evidence="5">2.7.6.2</ecNumber>
    </recommendedName>
</protein>
<keyword evidence="4" id="KW-0067">ATP-binding</keyword>
<dbReference type="PANTHER" id="PTHR41299:SF1">
    <property type="entry name" value="THIAMINE PYROPHOSPHOKINASE"/>
    <property type="match status" value="1"/>
</dbReference>
<proteinExistence type="predicted"/>
<evidence type="ECO:0000313" key="8">
    <source>
        <dbReference type="Proteomes" id="UP001312865"/>
    </source>
</evidence>
<evidence type="ECO:0000256" key="1">
    <source>
        <dbReference type="ARBA" id="ARBA00022679"/>
    </source>
</evidence>
<dbReference type="NCBIfam" id="TIGR01378">
    <property type="entry name" value="thi_PPkinase"/>
    <property type="match status" value="1"/>
</dbReference>
<dbReference type="EC" id="2.7.6.2" evidence="5"/>
<dbReference type="InterPro" id="IPR036759">
    <property type="entry name" value="TPK_catalytic_sf"/>
</dbReference>
<keyword evidence="1 7" id="KW-0808">Transferase</keyword>
<dbReference type="SMART" id="SM00983">
    <property type="entry name" value="TPK_B1_binding"/>
    <property type="match status" value="1"/>
</dbReference>
<evidence type="ECO:0000256" key="3">
    <source>
        <dbReference type="ARBA" id="ARBA00022777"/>
    </source>
</evidence>
<keyword evidence="2" id="KW-0547">Nucleotide-binding</keyword>
<dbReference type="SUPFAM" id="SSF63999">
    <property type="entry name" value="Thiamin pyrophosphokinase, catalytic domain"/>
    <property type="match status" value="1"/>
</dbReference>
<dbReference type="Pfam" id="PF04265">
    <property type="entry name" value="TPK_B1_binding"/>
    <property type="match status" value="1"/>
</dbReference>
<gene>
    <name evidence="7" type="ORF">WAK64_03465</name>
</gene>
<organism evidence="7 8">
    <name type="scientific">Bacillus spongiae</name>
    <dbReference type="NCBI Taxonomy" id="2683610"/>
    <lineage>
        <taxon>Bacteria</taxon>
        <taxon>Bacillati</taxon>
        <taxon>Bacillota</taxon>
        <taxon>Bacilli</taxon>
        <taxon>Bacillales</taxon>
        <taxon>Bacillaceae</taxon>
        <taxon>Bacillus</taxon>
    </lineage>
</organism>
<dbReference type="GO" id="GO:0004788">
    <property type="term" value="F:thiamine diphosphokinase activity"/>
    <property type="evidence" value="ECO:0007669"/>
    <property type="project" value="UniProtKB-EC"/>
</dbReference>
<comment type="caution">
    <text evidence="7">The sequence shown here is derived from an EMBL/GenBank/DDBJ whole genome shotgun (WGS) entry which is preliminary data.</text>
</comment>
<dbReference type="InterPro" id="IPR007371">
    <property type="entry name" value="TPK_catalytic"/>
</dbReference>
<name>A0ABU8H9Y3_9BACI</name>
<dbReference type="InterPro" id="IPR007373">
    <property type="entry name" value="Thiamin_PyroPKinase_B1-bd"/>
</dbReference>
<evidence type="ECO:0000259" key="6">
    <source>
        <dbReference type="SMART" id="SM00983"/>
    </source>
</evidence>
<dbReference type="RefSeq" id="WP_336585550.1">
    <property type="nucleotide sequence ID" value="NZ_JBBAXC010000002.1"/>
</dbReference>
<dbReference type="Proteomes" id="UP001312865">
    <property type="component" value="Unassembled WGS sequence"/>
</dbReference>
<feature type="domain" description="Thiamin pyrophosphokinase thiamin-binding" evidence="6">
    <location>
        <begin position="143"/>
        <end position="209"/>
    </location>
</feature>
<dbReference type="CDD" id="cd07995">
    <property type="entry name" value="TPK"/>
    <property type="match status" value="1"/>
</dbReference>
<reference evidence="7 8" key="1">
    <citation type="journal article" date="2018" name="J. Microbiol.">
        <title>Bacillus spongiae sp. nov., isolated from sponge of Jeju Island.</title>
        <authorList>
            <person name="Lee G.E."/>
            <person name="Im W.T."/>
            <person name="Park J.S."/>
        </authorList>
    </citation>
    <scope>NUCLEOTIDE SEQUENCE [LARGE SCALE GENOMIC DNA]</scope>
    <source>
        <strain evidence="7 8">135PIL107-10</strain>
    </source>
</reference>
<dbReference type="InterPro" id="IPR006282">
    <property type="entry name" value="Thi_PPkinase"/>
</dbReference>
<dbReference type="Pfam" id="PF04263">
    <property type="entry name" value="TPK_catalytic"/>
    <property type="match status" value="1"/>
</dbReference>
<dbReference type="InterPro" id="IPR053149">
    <property type="entry name" value="TPK"/>
</dbReference>
<dbReference type="InterPro" id="IPR036371">
    <property type="entry name" value="TPK_B1-bd_sf"/>
</dbReference>
<evidence type="ECO:0000256" key="2">
    <source>
        <dbReference type="ARBA" id="ARBA00022741"/>
    </source>
</evidence>
<keyword evidence="8" id="KW-1185">Reference proteome</keyword>
<evidence type="ECO:0000313" key="7">
    <source>
        <dbReference type="EMBL" id="MEI5906130.1"/>
    </source>
</evidence>